<comment type="caution">
    <text evidence="2">The sequence shown here is derived from an EMBL/GenBank/DDBJ whole genome shotgun (WGS) entry which is preliminary data.</text>
</comment>
<dbReference type="Gene3D" id="3.30.1660.40">
    <property type="entry name" value="FlgT, N-terminal domain"/>
    <property type="match status" value="1"/>
</dbReference>
<dbReference type="EMBL" id="JABCLB010001468">
    <property type="protein sequence ID" value="NMU84168.1"/>
    <property type="molecule type" value="Genomic_DNA"/>
</dbReference>
<feature type="non-terminal residue" evidence="2">
    <location>
        <position position="1"/>
    </location>
</feature>
<sequence>ALEDALFKAVNFSGADIGSISNLMPLLEESRNEYQFTNHEVRYILVESERKRRGKVEVKIRVDIYPSATGCHTDQYKKTMLV</sequence>
<protein>
    <submittedName>
        <fullName evidence="2">Flagellar basal-body protein</fullName>
    </submittedName>
</protein>
<evidence type="ECO:0000313" key="2">
    <source>
        <dbReference type="EMBL" id="NMU84168.1"/>
    </source>
</evidence>
<keyword evidence="2" id="KW-0969">Cilium</keyword>
<accession>A0A7Y0SJ47</accession>
<evidence type="ECO:0000313" key="3">
    <source>
        <dbReference type="Proteomes" id="UP000518904"/>
    </source>
</evidence>
<proteinExistence type="predicted"/>
<evidence type="ECO:0000259" key="1">
    <source>
        <dbReference type="Pfam" id="PF16548"/>
    </source>
</evidence>
<dbReference type="Proteomes" id="UP000518904">
    <property type="component" value="Unassembled WGS sequence"/>
</dbReference>
<gene>
    <name evidence="2" type="ORF">HKB16_14875</name>
</gene>
<name>A0A7Y0SJ47_VIBPH</name>
<feature type="non-terminal residue" evidence="2">
    <location>
        <position position="82"/>
    </location>
</feature>
<dbReference type="InterPro" id="IPR038180">
    <property type="entry name" value="FlgT_N_sf"/>
</dbReference>
<keyword evidence="2" id="KW-0966">Cell projection</keyword>
<organism evidence="2 3">
    <name type="scientific">Vibrio parahaemolyticus</name>
    <dbReference type="NCBI Taxonomy" id="670"/>
    <lineage>
        <taxon>Bacteria</taxon>
        <taxon>Pseudomonadati</taxon>
        <taxon>Pseudomonadota</taxon>
        <taxon>Gammaproteobacteria</taxon>
        <taxon>Vibrionales</taxon>
        <taxon>Vibrionaceae</taxon>
        <taxon>Vibrio</taxon>
    </lineage>
</organism>
<reference evidence="2 3" key="1">
    <citation type="submission" date="2020-04" db="EMBL/GenBank/DDBJ databases">
        <title>Whole-genome sequencing of Vibrio spp. from China reveals different genetic environments of blaCTX-M-14 among diverse lineages.</title>
        <authorList>
            <person name="Zheng Z."/>
            <person name="Ye L."/>
            <person name="Chen S."/>
        </authorList>
    </citation>
    <scope>NUCLEOTIDE SEQUENCE [LARGE SCALE GENOMIC DNA]</scope>
    <source>
        <strain evidence="2 3">Vb0551</strain>
    </source>
</reference>
<dbReference type="Pfam" id="PF16548">
    <property type="entry name" value="FlgT_N"/>
    <property type="match status" value="1"/>
</dbReference>
<dbReference type="InterPro" id="IPR032370">
    <property type="entry name" value="FlgT_N"/>
</dbReference>
<keyword evidence="2" id="KW-0282">Flagellum</keyword>
<feature type="domain" description="Flagellar assembly protein T N-terminal" evidence="1">
    <location>
        <begin position="1"/>
        <end position="66"/>
    </location>
</feature>
<dbReference type="AlphaFoldDB" id="A0A7Y0SJ47"/>